<keyword evidence="9 11" id="KW-0472">Membrane</keyword>
<evidence type="ECO:0000256" key="3">
    <source>
        <dbReference type="ARBA" id="ARBA00022448"/>
    </source>
</evidence>
<evidence type="ECO:0000256" key="6">
    <source>
        <dbReference type="ARBA" id="ARBA00022692"/>
    </source>
</evidence>
<evidence type="ECO:0000256" key="1">
    <source>
        <dbReference type="ARBA" id="ARBA00004383"/>
    </source>
</evidence>
<keyword evidence="14" id="KW-1185">Reference proteome</keyword>
<dbReference type="InterPro" id="IPR037682">
    <property type="entry name" value="TonB_C"/>
</dbReference>
<evidence type="ECO:0000256" key="7">
    <source>
        <dbReference type="ARBA" id="ARBA00022927"/>
    </source>
</evidence>
<keyword evidence="5" id="KW-0997">Cell inner membrane</keyword>
<dbReference type="EMBL" id="JBHRST010000002">
    <property type="protein sequence ID" value="MFC3096678.1"/>
    <property type="molecule type" value="Genomic_DNA"/>
</dbReference>
<evidence type="ECO:0000256" key="2">
    <source>
        <dbReference type="ARBA" id="ARBA00006555"/>
    </source>
</evidence>
<evidence type="ECO:0000313" key="13">
    <source>
        <dbReference type="EMBL" id="MFC3096678.1"/>
    </source>
</evidence>
<dbReference type="Proteomes" id="UP001595456">
    <property type="component" value="Unassembled WGS sequence"/>
</dbReference>
<accession>A0ABV7E2D5</accession>
<protein>
    <submittedName>
        <fullName evidence="13">Energy transducer TonB</fullName>
    </submittedName>
</protein>
<keyword evidence="7" id="KW-0653">Protein transport</keyword>
<dbReference type="PANTHER" id="PTHR33446:SF2">
    <property type="entry name" value="PROTEIN TONB"/>
    <property type="match status" value="1"/>
</dbReference>
<evidence type="ECO:0000256" key="10">
    <source>
        <dbReference type="SAM" id="MobiDB-lite"/>
    </source>
</evidence>
<evidence type="ECO:0000256" key="5">
    <source>
        <dbReference type="ARBA" id="ARBA00022519"/>
    </source>
</evidence>
<dbReference type="SUPFAM" id="SSF74653">
    <property type="entry name" value="TolA/TonB C-terminal domain"/>
    <property type="match status" value="1"/>
</dbReference>
<comment type="similarity">
    <text evidence="2">Belongs to the TonB family.</text>
</comment>
<evidence type="ECO:0000256" key="4">
    <source>
        <dbReference type="ARBA" id="ARBA00022475"/>
    </source>
</evidence>
<comment type="caution">
    <text evidence="13">The sequence shown here is derived from an EMBL/GenBank/DDBJ whole genome shotgun (WGS) entry which is preliminary data.</text>
</comment>
<feature type="compositionally biased region" description="Pro residues" evidence="10">
    <location>
        <begin position="54"/>
        <end position="119"/>
    </location>
</feature>
<feature type="region of interest" description="Disordered" evidence="10">
    <location>
        <begin position="41"/>
        <end position="130"/>
    </location>
</feature>
<keyword evidence="6 11" id="KW-0812">Transmembrane</keyword>
<evidence type="ECO:0000256" key="11">
    <source>
        <dbReference type="SAM" id="Phobius"/>
    </source>
</evidence>
<sequence length="217" mass="22661">MSGSRIISIIIVALIHIAVGYLLISGLAISAVKEVVERVTTVDVKEPEPEVEEPPPPPPDETAPPPPVAPAPPISIAPAPPPIRTQENIPPPAPPAVIVPPPAPPAPPAAPPPPPPPSRARPAQPDGQSRWARRIQDNYPARAVRQEIQGNVGVTVVVGPDGRVTQCTVSNSSGSDILDTAACEGMQRYARYTPALDDAGNPTTGRHSITIVYQLGN</sequence>
<feature type="transmembrane region" description="Helical" evidence="11">
    <location>
        <begin position="6"/>
        <end position="29"/>
    </location>
</feature>
<dbReference type="PANTHER" id="PTHR33446">
    <property type="entry name" value="PROTEIN TONB-RELATED"/>
    <property type="match status" value="1"/>
</dbReference>
<reference evidence="14" key="1">
    <citation type="journal article" date="2019" name="Int. J. Syst. Evol. Microbiol.">
        <title>The Global Catalogue of Microorganisms (GCM) 10K type strain sequencing project: providing services to taxonomists for standard genome sequencing and annotation.</title>
        <authorList>
            <consortium name="The Broad Institute Genomics Platform"/>
            <consortium name="The Broad Institute Genome Sequencing Center for Infectious Disease"/>
            <person name="Wu L."/>
            <person name="Ma J."/>
        </authorList>
    </citation>
    <scope>NUCLEOTIDE SEQUENCE [LARGE SCALE GENOMIC DNA]</scope>
    <source>
        <strain evidence="14">KCTC 52607</strain>
    </source>
</reference>
<gene>
    <name evidence="13" type="ORF">ACFODU_02535</name>
</gene>
<dbReference type="RefSeq" id="WP_336925492.1">
    <property type="nucleotide sequence ID" value="NZ_JBANRO010000004.1"/>
</dbReference>
<dbReference type="PRINTS" id="PR01217">
    <property type="entry name" value="PRICHEXTENSN"/>
</dbReference>
<dbReference type="Gene3D" id="3.30.1150.10">
    <property type="match status" value="1"/>
</dbReference>
<evidence type="ECO:0000256" key="8">
    <source>
        <dbReference type="ARBA" id="ARBA00022989"/>
    </source>
</evidence>
<comment type="subcellular location">
    <subcellularLocation>
        <location evidence="1">Cell inner membrane</location>
        <topology evidence="1">Single-pass membrane protein</topology>
        <orientation evidence="1">Periplasmic side</orientation>
    </subcellularLocation>
</comment>
<keyword evidence="8 11" id="KW-1133">Transmembrane helix</keyword>
<evidence type="ECO:0000259" key="12">
    <source>
        <dbReference type="PROSITE" id="PS52015"/>
    </source>
</evidence>
<organism evidence="13 14">
    <name type="scientific">Alteraurantiacibacter palmitatis</name>
    <dbReference type="NCBI Taxonomy" id="2054628"/>
    <lineage>
        <taxon>Bacteria</taxon>
        <taxon>Pseudomonadati</taxon>
        <taxon>Pseudomonadota</taxon>
        <taxon>Alphaproteobacteria</taxon>
        <taxon>Sphingomonadales</taxon>
        <taxon>Erythrobacteraceae</taxon>
        <taxon>Alteraurantiacibacter</taxon>
    </lineage>
</organism>
<name>A0ABV7E2D5_9SPHN</name>
<keyword evidence="4" id="KW-1003">Cell membrane</keyword>
<dbReference type="InterPro" id="IPR006260">
    <property type="entry name" value="TonB/TolA_C"/>
</dbReference>
<evidence type="ECO:0000256" key="9">
    <source>
        <dbReference type="ARBA" id="ARBA00023136"/>
    </source>
</evidence>
<keyword evidence="3" id="KW-0813">Transport</keyword>
<evidence type="ECO:0000313" key="14">
    <source>
        <dbReference type="Proteomes" id="UP001595456"/>
    </source>
</evidence>
<dbReference type="PROSITE" id="PS52015">
    <property type="entry name" value="TONB_CTD"/>
    <property type="match status" value="1"/>
</dbReference>
<dbReference type="InterPro" id="IPR051045">
    <property type="entry name" value="TonB-dependent_transducer"/>
</dbReference>
<feature type="domain" description="TonB C-terminal" evidence="12">
    <location>
        <begin position="124"/>
        <end position="217"/>
    </location>
</feature>
<dbReference type="Pfam" id="PF03544">
    <property type="entry name" value="TonB_C"/>
    <property type="match status" value="1"/>
</dbReference>
<proteinExistence type="inferred from homology"/>
<dbReference type="NCBIfam" id="TIGR01352">
    <property type="entry name" value="tonB_Cterm"/>
    <property type="match status" value="1"/>
</dbReference>